<dbReference type="Pfam" id="PF23761">
    <property type="entry name" value="Beta-prop_DCAF4"/>
    <property type="match status" value="1"/>
</dbReference>
<dbReference type="InterPro" id="IPR052254">
    <property type="entry name" value="CUL4-DDB1_E3_ligase_receptor"/>
</dbReference>
<dbReference type="SUPFAM" id="SSF50978">
    <property type="entry name" value="WD40 repeat-like"/>
    <property type="match status" value="1"/>
</dbReference>
<keyword evidence="2" id="KW-0677">Repeat</keyword>
<evidence type="ECO:0000313" key="4">
    <source>
        <dbReference type="Proteomes" id="UP001497382"/>
    </source>
</evidence>
<dbReference type="AlphaFoldDB" id="A0AAV1YRQ2"/>
<dbReference type="InterPro" id="IPR015943">
    <property type="entry name" value="WD40/YVTN_repeat-like_dom_sf"/>
</dbReference>
<dbReference type="EMBL" id="CAXIEN010000002">
    <property type="protein sequence ID" value="CAL1261600.1"/>
    <property type="molecule type" value="Genomic_DNA"/>
</dbReference>
<dbReference type="Proteomes" id="UP001497382">
    <property type="component" value="Unassembled WGS sequence"/>
</dbReference>
<evidence type="ECO:0000313" key="3">
    <source>
        <dbReference type="EMBL" id="CAL1261600.1"/>
    </source>
</evidence>
<dbReference type="PANTHER" id="PTHR44472:SF1">
    <property type="entry name" value="DDB1 AND CUL4 ASSOCIATED FACTOR 4"/>
    <property type="match status" value="1"/>
</dbReference>
<keyword evidence="1" id="KW-0853">WD repeat</keyword>
<dbReference type="Gene3D" id="2.130.10.10">
    <property type="entry name" value="YVTN repeat-like/Quinoprotein amine dehydrogenase"/>
    <property type="match status" value="1"/>
</dbReference>
<protein>
    <submittedName>
        <fullName evidence="3">Uncharacterized protein</fullName>
    </submittedName>
</protein>
<proteinExistence type="predicted"/>
<dbReference type="PANTHER" id="PTHR44472">
    <property type="entry name" value="DDB1- AND CUL4-ASSOCIATED FACTOR 4-RELATED"/>
    <property type="match status" value="1"/>
</dbReference>
<evidence type="ECO:0000256" key="2">
    <source>
        <dbReference type="ARBA" id="ARBA00022737"/>
    </source>
</evidence>
<organism evidence="3 4">
    <name type="scientific">Larinioides sclopetarius</name>
    <dbReference type="NCBI Taxonomy" id="280406"/>
    <lineage>
        <taxon>Eukaryota</taxon>
        <taxon>Metazoa</taxon>
        <taxon>Ecdysozoa</taxon>
        <taxon>Arthropoda</taxon>
        <taxon>Chelicerata</taxon>
        <taxon>Arachnida</taxon>
        <taxon>Araneae</taxon>
        <taxon>Araneomorphae</taxon>
        <taxon>Entelegynae</taxon>
        <taxon>Araneoidea</taxon>
        <taxon>Araneidae</taxon>
        <taxon>Larinioides</taxon>
    </lineage>
</organism>
<reference evidence="3 4" key="1">
    <citation type="submission" date="2024-04" db="EMBL/GenBank/DDBJ databases">
        <authorList>
            <person name="Rising A."/>
            <person name="Reimegard J."/>
            <person name="Sonavane S."/>
            <person name="Akerstrom W."/>
            <person name="Nylinder S."/>
            <person name="Hedman E."/>
            <person name="Kallberg Y."/>
        </authorList>
    </citation>
    <scope>NUCLEOTIDE SEQUENCE [LARGE SCALE GENOMIC DNA]</scope>
</reference>
<comment type="caution">
    <text evidence="3">The sequence shown here is derived from an EMBL/GenBank/DDBJ whole genome shotgun (WGS) entry which is preliminary data.</text>
</comment>
<gene>
    <name evidence="3" type="ORF">LARSCL_LOCUS495</name>
</gene>
<name>A0AAV1YRQ2_9ARAC</name>
<dbReference type="GO" id="GO:0080008">
    <property type="term" value="C:Cul4-RING E3 ubiquitin ligase complex"/>
    <property type="evidence" value="ECO:0007669"/>
    <property type="project" value="TreeGrafter"/>
</dbReference>
<dbReference type="InterPro" id="IPR036322">
    <property type="entry name" value="WD40_repeat_dom_sf"/>
</dbReference>
<keyword evidence="4" id="KW-1185">Reference proteome</keyword>
<sequence length="413" mass="47303">MKRSHGDYEIPGFYLEPRTGRYFRVPASGSPLPRLFNGSRVEAGSSDFNTRRRRTVFEPTVPRFKSILNCLNSNQIGCIESHNYEREVSSLRLENLHLAHQFIYPHCNKGLRIRFLKGGIKHLYGQWVSQINGTFFYAFGDFTDLRYAPARESQRYNITYLGPQIVVADMCEGFSHPLCLLYVGNDFNSGLGTARLTWRREFSNDASEMSRHFYVNSAVWCCCSNKFSGTFALGVENGIYVHNYSTHLYTKQFKGQVLGVHFKKTGDIIYAGVNHGKLITVDTRVRDPVYKTKLNDYALTEVALLDNENYMICGGLGNFLCQVDLRMQRKTVDYQGDFRNTLKNPFSFNETHNMLCSTGSDNVTRLWCLRGGRPLKCIPPPIPGEDCRSWLMNDTSKMSLYLASKNMVYIHEC</sequence>
<evidence type="ECO:0000256" key="1">
    <source>
        <dbReference type="ARBA" id="ARBA00022574"/>
    </source>
</evidence>
<accession>A0AAV1YRQ2</accession>